<evidence type="ECO:0000313" key="2">
    <source>
        <dbReference type="Proteomes" id="UP000187209"/>
    </source>
</evidence>
<keyword evidence="2" id="KW-1185">Reference proteome</keyword>
<accession>A0A1R2B7V2</accession>
<protein>
    <recommendedName>
        <fullName evidence="3">B30.2/SPRY domain-containing protein</fullName>
    </recommendedName>
</protein>
<sequence>MDHISYIDQILEIKQEMLQEIEASTLDIGNTNYSIQKKIKQNFYLAESQGQKFTLQLIQCSDETKEALETEIKKRESLIDMISGLKKTVHSYSEGLILISDYGRKVSLQEYFEYKSDPRIPDTLKLTTNLCVDVIIKGLQEIVSKIAAVERNSMKLSSLAPEDIYIELNEGPIHPIYTTNDVGFELKIDIIGSDPLKTPEFSPLEGLALCVYSALKNKPIDSVDDLTFDDYNDKKMQIHPFALCNVISSLLRKDISAQEILFSPMVSTWIYLFKEYDTIPQMMCFNIDALLAGLYFKNKNCRIKAVLTLVAQEKENLFNILNSRPGKKDNISRVIASLCRYKSWKLIPGILRTAILVLKTLIKPKLYHNAGKLKIYKILQFPEIDLELINIVCSSKTMTAPASISKSRLLLDRTSSSDQYFLNIIPFMGEFTLKFLCECSNLSNYDKLQVLICVPIQYRRKYPDLTFEIIAKNMIKSEKTKFEDFVILALKILRETVIEGKIAQDNNRVSKCFKNEKELNCVVLMVFCTKCKIEMCLTCGSLHPVEHPVEYIHSKASCKKSGDAVVMHKDLFDMKELELTFFDSQGFTNSDNEFSSGSCSEEISITSTEEVKVIFDESRHCILLYFEVKIIDAGTSENISIGIDGIGVFYNGQDGSIRNVEGDLMKNAARFGTGDVIGIGFTSSHFLYYTYNGFNMHLYTQCTDISDIRPLIKLKGKGISVKIITRNFLFSDSPYTNFLPKLSEPSFKIRIGKWIKDSQPDLPKVEEYKTLLDGLIESDPDWFTCKKPEMKKLNPCKDACIIS</sequence>
<comment type="caution">
    <text evidence="1">The sequence shown here is derived from an EMBL/GenBank/DDBJ whole genome shotgun (WGS) entry which is preliminary data.</text>
</comment>
<organism evidence="1 2">
    <name type="scientific">Stentor coeruleus</name>
    <dbReference type="NCBI Taxonomy" id="5963"/>
    <lineage>
        <taxon>Eukaryota</taxon>
        <taxon>Sar</taxon>
        <taxon>Alveolata</taxon>
        <taxon>Ciliophora</taxon>
        <taxon>Postciliodesmatophora</taxon>
        <taxon>Heterotrichea</taxon>
        <taxon>Heterotrichida</taxon>
        <taxon>Stentoridae</taxon>
        <taxon>Stentor</taxon>
    </lineage>
</organism>
<name>A0A1R2B7V2_9CILI</name>
<dbReference type="Gene3D" id="2.60.120.920">
    <property type="match status" value="1"/>
</dbReference>
<dbReference type="InterPro" id="IPR043136">
    <property type="entry name" value="B30.2/SPRY_sf"/>
</dbReference>
<reference evidence="1 2" key="1">
    <citation type="submission" date="2016-11" db="EMBL/GenBank/DDBJ databases">
        <title>The macronuclear genome of Stentor coeruleus: a giant cell with tiny introns.</title>
        <authorList>
            <person name="Slabodnick M."/>
            <person name="Ruby J.G."/>
            <person name="Reiff S.B."/>
            <person name="Swart E.C."/>
            <person name="Gosai S."/>
            <person name="Prabakaran S."/>
            <person name="Witkowska E."/>
            <person name="Larue G.E."/>
            <person name="Fisher S."/>
            <person name="Freeman R.M."/>
            <person name="Gunawardena J."/>
            <person name="Chu W."/>
            <person name="Stover N.A."/>
            <person name="Gregory B.D."/>
            <person name="Nowacki M."/>
            <person name="Derisi J."/>
            <person name="Roy S.W."/>
            <person name="Marshall W.F."/>
            <person name="Sood P."/>
        </authorList>
    </citation>
    <scope>NUCLEOTIDE SEQUENCE [LARGE SCALE GENOMIC DNA]</scope>
    <source>
        <strain evidence="1">WM001</strain>
    </source>
</reference>
<gene>
    <name evidence="1" type="ORF">SteCoe_28635</name>
</gene>
<proteinExistence type="predicted"/>
<evidence type="ECO:0008006" key="3">
    <source>
        <dbReference type="Google" id="ProtNLM"/>
    </source>
</evidence>
<dbReference type="OrthoDB" id="324271at2759"/>
<dbReference type="Proteomes" id="UP000187209">
    <property type="component" value="Unassembled WGS sequence"/>
</dbReference>
<dbReference type="AlphaFoldDB" id="A0A1R2B7V2"/>
<dbReference type="EMBL" id="MPUH01000870">
    <property type="protein sequence ID" value="OMJ72832.1"/>
    <property type="molecule type" value="Genomic_DNA"/>
</dbReference>
<evidence type="ECO:0000313" key="1">
    <source>
        <dbReference type="EMBL" id="OMJ72832.1"/>
    </source>
</evidence>